<dbReference type="Proteomes" id="UP000000226">
    <property type="component" value="Chromosome 8"/>
</dbReference>
<dbReference type="OMA" id="KIHENCQ"/>
<feature type="chain" id="PRO_5004753912" evidence="1">
    <location>
        <begin position="29"/>
        <end position="121"/>
    </location>
</feature>
<reference evidence="3" key="1">
    <citation type="journal article" date="2014" name="Nat. Genet.">
        <title>A reference genome for common bean and genome-wide analysis of dual domestications.</title>
        <authorList>
            <person name="Schmutz J."/>
            <person name="McClean P.E."/>
            <person name="Mamidi S."/>
            <person name="Wu G.A."/>
            <person name="Cannon S.B."/>
            <person name="Grimwood J."/>
            <person name="Jenkins J."/>
            <person name="Shu S."/>
            <person name="Song Q."/>
            <person name="Chavarro C."/>
            <person name="Torres-Torres M."/>
            <person name="Geffroy V."/>
            <person name="Moghaddam S.M."/>
            <person name="Gao D."/>
            <person name="Abernathy B."/>
            <person name="Barry K."/>
            <person name="Blair M."/>
            <person name="Brick M.A."/>
            <person name="Chovatia M."/>
            <person name="Gepts P."/>
            <person name="Goodstein D.M."/>
            <person name="Gonzales M."/>
            <person name="Hellsten U."/>
            <person name="Hyten D.L."/>
            <person name="Jia G."/>
            <person name="Kelly J.D."/>
            <person name="Kudrna D."/>
            <person name="Lee R."/>
            <person name="Richard M.M."/>
            <person name="Miklas P.N."/>
            <person name="Osorno J.M."/>
            <person name="Rodrigues J."/>
            <person name="Thareau V."/>
            <person name="Urrea C.A."/>
            <person name="Wang M."/>
            <person name="Yu Y."/>
            <person name="Zhang M."/>
            <person name="Wing R.A."/>
            <person name="Cregan P.B."/>
            <person name="Rokhsar D.S."/>
            <person name="Jackson S.A."/>
        </authorList>
    </citation>
    <scope>NUCLEOTIDE SEQUENCE [LARGE SCALE GENOMIC DNA]</scope>
    <source>
        <strain evidence="3">cv. G19833</strain>
    </source>
</reference>
<dbReference type="OrthoDB" id="1400180at2759"/>
<organism evidence="2 3">
    <name type="scientific">Phaseolus vulgaris</name>
    <name type="common">Kidney bean</name>
    <name type="synonym">French bean</name>
    <dbReference type="NCBI Taxonomy" id="3885"/>
    <lineage>
        <taxon>Eukaryota</taxon>
        <taxon>Viridiplantae</taxon>
        <taxon>Streptophyta</taxon>
        <taxon>Embryophyta</taxon>
        <taxon>Tracheophyta</taxon>
        <taxon>Spermatophyta</taxon>
        <taxon>Magnoliopsida</taxon>
        <taxon>eudicotyledons</taxon>
        <taxon>Gunneridae</taxon>
        <taxon>Pentapetalae</taxon>
        <taxon>rosids</taxon>
        <taxon>fabids</taxon>
        <taxon>Fabales</taxon>
        <taxon>Fabaceae</taxon>
        <taxon>Papilionoideae</taxon>
        <taxon>50 kb inversion clade</taxon>
        <taxon>NPAAA clade</taxon>
        <taxon>indigoferoid/millettioid clade</taxon>
        <taxon>Phaseoleae</taxon>
        <taxon>Phaseolus</taxon>
    </lineage>
</organism>
<accession>V7B4Q3</accession>
<sequence length="121" mass="13527">MSSMKKLSSTPFLIWVMVITLHAHLSIAAVSNANDSTPLCDGSLQDCLIFHQLDSEFPTITTTMVAKSSLVTPSNVFNPRKPAIRCRIINNGYRFCSNLQAPDRVKINPERCSPYKRTCPR</sequence>
<evidence type="ECO:0000256" key="1">
    <source>
        <dbReference type="SAM" id="SignalP"/>
    </source>
</evidence>
<dbReference type="EMBL" id="CM002295">
    <property type="protein sequence ID" value="ESW11441.1"/>
    <property type="molecule type" value="Genomic_DNA"/>
</dbReference>
<proteinExistence type="predicted"/>
<gene>
    <name evidence="2" type="ORF">PHAVU_008G030300g</name>
</gene>
<dbReference type="Gramene" id="ESW11441">
    <property type="protein sequence ID" value="ESW11441"/>
    <property type="gene ID" value="PHAVU_008G030300g"/>
</dbReference>
<feature type="signal peptide" evidence="1">
    <location>
        <begin position="1"/>
        <end position="28"/>
    </location>
</feature>
<protein>
    <submittedName>
        <fullName evidence="2">Uncharacterized protein</fullName>
    </submittedName>
</protein>
<evidence type="ECO:0000313" key="2">
    <source>
        <dbReference type="EMBL" id="ESW11441.1"/>
    </source>
</evidence>
<name>V7B4Q3_PHAVU</name>
<keyword evidence="1" id="KW-0732">Signal</keyword>
<keyword evidence="3" id="KW-1185">Reference proteome</keyword>
<evidence type="ECO:0000313" key="3">
    <source>
        <dbReference type="Proteomes" id="UP000000226"/>
    </source>
</evidence>
<dbReference type="AlphaFoldDB" id="V7B4Q3"/>